<sequence length="99" mass="10867">MSIIPADQNLFYVDIEYKVALDQVAPYLEAHLAFVDEGYARGFFLASGPKVPRSGGSILATAPERGLLEEFLARDPFVTHGLITLILTEFTPRRTVAGL</sequence>
<dbReference type="EMBL" id="FWFW01000002">
    <property type="protein sequence ID" value="SLN24708.1"/>
    <property type="molecule type" value="Genomic_DNA"/>
</dbReference>
<dbReference type="Proteomes" id="UP000193307">
    <property type="component" value="Unassembled WGS sequence"/>
</dbReference>
<evidence type="ECO:0000256" key="1">
    <source>
        <dbReference type="ARBA" id="ARBA00007689"/>
    </source>
</evidence>
<evidence type="ECO:0000259" key="2">
    <source>
        <dbReference type="Pfam" id="PF03795"/>
    </source>
</evidence>
<dbReference type="RefSeq" id="WP_085847730.1">
    <property type="nucleotide sequence ID" value="NZ_FNZV01000002.1"/>
</dbReference>
<keyword evidence="4" id="KW-1185">Reference proteome</keyword>
<gene>
    <name evidence="3" type="ORF">PAM7971_00832</name>
</gene>
<organism evidence="3 4">
    <name type="scientific">Pacificibacter marinus</name>
    <dbReference type="NCBI Taxonomy" id="658057"/>
    <lineage>
        <taxon>Bacteria</taxon>
        <taxon>Pseudomonadati</taxon>
        <taxon>Pseudomonadota</taxon>
        <taxon>Alphaproteobacteria</taxon>
        <taxon>Rhodobacterales</taxon>
        <taxon>Roseobacteraceae</taxon>
        <taxon>Pacificibacter</taxon>
    </lineage>
</organism>
<dbReference type="STRING" id="658057.SAMN04488032_102254"/>
<dbReference type="PANTHER" id="PTHR37828">
    <property type="entry name" value="GSR2449 PROTEIN"/>
    <property type="match status" value="1"/>
</dbReference>
<dbReference type="PANTHER" id="PTHR37828:SF1">
    <property type="entry name" value="YCII-RELATED DOMAIN-CONTAINING PROTEIN"/>
    <property type="match status" value="1"/>
</dbReference>
<evidence type="ECO:0000313" key="4">
    <source>
        <dbReference type="Proteomes" id="UP000193307"/>
    </source>
</evidence>
<proteinExistence type="inferred from homology"/>
<dbReference type="InterPro" id="IPR005545">
    <property type="entry name" value="YCII"/>
</dbReference>
<name>A0A1Y5RXB4_9RHOB</name>
<protein>
    <submittedName>
        <fullName evidence="3">YCII-related domain protein</fullName>
    </submittedName>
</protein>
<dbReference type="InterPro" id="IPR011008">
    <property type="entry name" value="Dimeric_a/b-barrel"/>
</dbReference>
<dbReference type="SUPFAM" id="SSF54909">
    <property type="entry name" value="Dimeric alpha+beta barrel"/>
    <property type="match status" value="1"/>
</dbReference>
<evidence type="ECO:0000313" key="3">
    <source>
        <dbReference type="EMBL" id="SLN24708.1"/>
    </source>
</evidence>
<dbReference type="Pfam" id="PF03795">
    <property type="entry name" value="YCII"/>
    <property type="match status" value="1"/>
</dbReference>
<reference evidence="3 4" key="1">
    <citation type="submission" date="2017-03" db="EMBL/GenBank/DDBJ databases">
        <authorList>
            <person name="Afonso C.L."/>
            <person name="Miller P.J."/>
            <person name="Scott M.A."/>
            <person name="Spackman E."/>
            <person name="Goraichik I."/>
            <person name="Dimitrov K.M."/>
            <person name="Suarez D.L."/>
            <person name="Swayne D.E."/>
        </authorList>
    </citation>
    <scope>NUCLEOTIDE SEQUENCE [LARGE SCALE GENOMIC DNA]</scope>
    <source>
        <strain evidence="3 4">CECT 7971</strain>
    </source>
</reference>
<comment type="similarity">
    <text evidence="1">Belongs to the YciI family.</text>
</comment>
<dbReference type="OrthoDB" id="9814407at2"/>
<accession>A0A1Y5RXB4</accession>
<feature type="domain" description="YCII-related" evidence="2">
    <location>
        <begin position="20"/>
        <end position="84"/>
    </location>
</feature>
<dbReference type="AlphaFoldDB" id="A0A1Y5RXB4"/>
<dbReference type="Gene3D" id="3.30.70.1060">
    <property type="entry name" value="Dimeric alpha+beta barrel"/>
    <property type="match status" value="1"/>
</dbReference>